<dbReference type="InterPro" id="IPR014729">
    <property type="entry name" value="Rossmann-like_a/b/a_fold"/>
</dbReference>
<evidence type="ECO:0000256" key="3">
    <source>
        <dbReference type="ARBA" id="ARBA00005201"/>
    </source>
</evidence>
<dbReference type="SMART" id="SM00904">
    <property type="entry name" value="Flavokinase"/>
    <property type="match status" value="1"/>
</dbReference>
<dbReference type="InterPro" id="IPR015864">
    <property type="entry name" value="FAD_synthase"/>
</dbReference>
<protein>
    <recommendedName>
        <fullName evidence="15">Riboflavin biosynthesis protein</fullName>
    </recommendedName>
    <domain>
        <recommendedName>
            <fullName evidence="15">Riboflavin kinase</fullName>
            <ecNumber evidence="15">2.7.1.26</ecNumber>
        </recommendedName>
        <alternativeName>
            <fullName evidence="15">Flavokinase</fullName>
        </alternativeName>
    </domain>
    <domain>
        <recommendedName>
            <fullName evidence="15">FMN adenylyltransferase</fullName>
            <ecNumber evidence="15">2.7.7.2</ecNumber>
        </recommendedName>
        <alternativeName>
            <fullName evidence="15">FAD pyrophosphorylase</fullName>
        </alternativeName>
        <alternativeName>
            <fullName evidence="15">FAD synthase</fullName>
        </alternativeName>
    </domain>
</protein>
<dbReference type="CDD" id="cd02064">
    <property type="entry name" value="FAD_synthetase_N"/>
    <property type="match status" value="1"/>
</dbReference>
<dbReference type="EMBL" id="JXKD01000019">
    <property type="protein sequence ID" value="OJG09192.1"/>
    <property type="molecule type" value="Genomic_DNA"/>
</dbReference>
<comment type="function">
    <text evidence="1">Catalyzes the phosphorylation of riboflavin to FMN followed by the adenylation of FMN to FAD.</text>
</comment>
<evidence type="ECO:0000256" key="12">
    <source>
        <dbReference type="ARBA" id="ARBA00023268"/>
    </source>
</evidence>
<comment type="caution">
    <text evidence="18">The sequence shown here is derived from an EMBL/GenBank/DDBJ whole genome shotgun (WGS) entry which is preliminary data.</text>
</comment>
<gene>
    <name evidence="17" type="primary">ribF</name>
    <name evidence="17" type="ORF">K8V42_10370</name>
    <name evidence="18" type="ORF">RU93_GL000903</name>
</gene>
<dbReference type="UniPathway" id="UPA00276">
    <property type="reaction ID" value="UER00406"/>
</dbReference>
<dbReference type="GO" id="GO:0009398">
    <property type="term" value="P:FMN biosynthetic process"/>
    <property type="evidence" value="ECO:0007669"/>
    <property type="project" value="UniProtKB-UniRule"/>
</dbReference>
<dbReference type="Proteomes" id="UP000813384">
    <property type="component" value="Unassembled WGS sequence"/>
</dbReference>
<dbReference type="NCBIfam" id="TIGR00083">
    <property type="entry name" value="ribF"/>
    <property type="match status" value="1"/>
</dbReference>
<keyword evidence="11 15" id="KW-0067">ATP-binding</keyword>
<keyword evidence="9 15" id="KW-0418">Kinase</keyword>
<dbReference type="Gene3D" id="3.40.50.620">
    <property type="entry name" value="HUPs"/>
    <property type="match status" value="1"/>
</dbReference>
<dbReference type="InterPro" id="IPR023468">
    <property type="entry name" value="Riboflavin_kinase"/>
</dbReference>
<dbReference type="NCBIfam" id="TIGR00125">
    <property type="entry name" value="cyt_tran_rel"/>
    <property type="match status" value="1"/>
</dbReference>
<reference evidence="18 19" key="1">
    <citation type="submission" date="2014-12" db="EMBL/GenBank/DDBJ databases">
        <title>Draft genome sequences of 29 type strains of Enterococci.</title>
        <authorList>
            <person name="Zhong Z."/>
            <person name="Sun Z."/>
            <person name="Liu W."/>
            <person name="Zhang W."/>
            <person name="Zhang H."/>
        </authorList>
    </citation>
    <scope>NUCLEOTIDE SEQUENCE [LARGE SCALE GENOMIC DNA]</scope>
    <source>
        <strain evidence="18 19">DSM 17690</strain>
    </source>
</reference>
<dbReference type="GO" id="GO:0009231">
    <property type="term" value="P:riboflavin biosynthetic process"/>
    <property type="evidence" value="ECO:0007669"/>
    <property type="project" value="InterPro"/>
</dbReference>
<keyword evidence="19" id="KW-1185">Reference proteome</keyword>
<evidence type="ECO:0000256" key="13">
    <source>
        <dbReference type="ARBA" id="ARBA00047880"/>
    </source>
</evidence>
<dbReference type="GO" id="GO:0008531">
    <property type="term" value="F:riboflavin kinase activity"/>
    <property type="evidence" value="ECO:0007669"/>
    <property type="project" value="UniProtKB-UniRule"/>
</dbReference>
<evidence type="ECO:0000259" key="16">
    <source>
        <dbReference type="SMART" id="SM00904"/>
    </source>
</evidence>
<evidence type="ECO:0000256" key="7">
    <source>
        <dbReference type="ARBA" id="ARBA00022695"/>
    </source>
</evidence>
<evidence type="ECO:0000256" key="2">
    <source>
        <dbReference type="ARBA" id="ARBA00004726"/>
    </source>
</evidence>
<keyword evidence="10 15" id="KW-0274">FAD</keyword>
<dbReference type="GO" id="GO:0003919">
    <property type="term" value="F:FMN adenylyltransferase activity"/>
    <property type="evidence" value="ECO:0007669"/>
    <property type="project" value="UniProtKB-UniRule"/>
</dbReference>
<dbReference type="SUPFAM" id="SSF52374">
    <property type="entry name" value="Nucleotidylyl transferase"/>
    <property type="match status" value="1"/>
</dbReference>
<dbReference type="SUPFAM" id="SSF82114">
    <property type="entry name" value="Riboflavin kinase-like"/>
    <property type="match status" value="1"/>
</dbReference>
<evidence type="ECO:0000256" key="9">
    <source>
        <dbReference type="ARBA" id="ARBA00022777"/>
    </source>
</evidence>
<accession>A0A1L8QNV4</accession>
<evidence type="ECO:0000256" key="1">
    <source>
        <dbReference type="ARBA" id="ARBA00002121"/>
    </source>
</evidence>
<comment type="pathway">
    <text evidence="2 15">Cofactor biosynthesis; FAD biosynthesis; FAD from FMN: step 1/1.</text>
</comment>
<dbReference type="EMBL" id="JAJJVO010000153">
    <property type="protein sequence ID" value="MCC9274679.1"/>
    <property type="molecule type" value="Genomic_DNA"/>
</dbReference>
<evidence type="ECO:0000256" key="6">
    <source>
        <dbReference type="ARBA" id="ARBA00022679"/>
    </source>
</evidence>
<comment type="catalytic activity">
    <reaction evidence="13 15">
        <text>riboflavin + ATP = FMN + ADP + H(+)</text>
        <dbReference type="Rhea" id="RHEA:14357"/>
        <dbReference type="ChEBI" id="CHEBI:15378"/>
        <dbReference type="ChEBI" id="CHEBI:30616"/>
        <dbReference type="ChEBI" id="CHEBI:57986"/>
        <dbReference type="ChEBI" id="CHEBI:58210"/>
        <dbReference type="ChEBI" id="CHEBI:456216"/>
        <dbReference type="EC" id="2.7.1.26"/>
    </reaction>
</comment>
<comment type="similarity">
    <text evidence="15">Belongs to the ribF family.</text>
</comment>
<evidence type="ECO:0000256" key="14">
    <source>
        <dbReference type="ARBA" id="ARBA00049494"/>
    </source>
</evidence>
<sequence length="312" mass="35790">MQTIEIRHPYNHDHIPAEPVVLVLGFFDGVHKGHQKVIETGRKIAQEKGLKLALMTFNHHPSIVFQKEPAEKMRYLTSLEQKKELMASLGIDYLYVIEFTSDFASLKPQDFVDQYMVGLHAQFVVAGFDYTYGPKEIANMACLPNYSQERFEIVTVAKETLKGEKVSSTRIREELENGNMGAVQELLGYPYRIDGTVVHGDARGRTLGYPTANVKIKSTTRLPKEGVYVTEIKVGNQWYPSMGSIGRNNTFEQNRPITVEVYILDFHQNIYGEQVSVRWLHYLRGQVAFDGMESLIEQLKKDEQDTRDYFKE</sequence>
<dbReference type="Pfam" id="PF06574">
    <property type="entry name" value="FAD_syn"/>
    <property type="match status" value="1"/>
</dbReference>
<keyword evidence="12" id="KW-0511">Multifunctional enzyme</keyword>
<dbReference type="GO" id="GO:0006747">
    <property type="term" value="P:FAD biosynthetic process"/>
    <property type="evidence" value="ECO:0007669"/>
    <property type="project" value="UniProtKB-UniRule"/>
</dbReference>
<dbReference type="FunFam" id="2.40.30.30:FF:000003">
    <property type="entry name" value="Riboflavin biosynthesis protein"/>
    <property type="match status" value="1"/>
</dbReference>
<evidence type="ECO:0000313" key="18">
    <source>
        <dbReference type="EMBL" id="OJG09192.1"/>
    </source>
</evidence>
<evidence type="ECO:0000256" key="11">
    <source>
        <dbReference type="ARBA" id="ARBA00022840"/>
    </source>
</evidence>
<keyword evidence="5 15" id="KW-0288">FMN</keyword>
<reference evidence="17" key="2">
    <citation type="journal article" date="2021" name="PeerJ">
        <title>Extensive microbial diversity within the chicken gut microbiome revealed by metagenomics and culture.</title>
        <authorList>
            <person name="Gilroy R."/>
            <person name="Ravi A."/>
            <person name="Getino M."/>
            <person name="Pursley I."/>
            <person name="Horton D.L."/>
            <person name="Alikhan N.F."/>
            <person name="Baker D."/>
            <person name="Gharbi K."/>
            <person name="Hall N."/>
            <person name="Watson M."/>
            <person name="Adriaenssens E.M."/>
            <person name="Foster-Nyarko E."/>
            <person name="Jarju S."/>
            <person name="Secka A."/>
            <person name="Antonio M."/>
            <person name="Oren A."/>
            <person name="Chaudhuri R.R."/>
            <person name="La Ragione R."/>
            <person name="Hildebrand F."/>
            <person name="Pallen M.J."/>
        </authorList>
    </citation>
    <scope>NUCLEOTIDE SEQUENCE</scope>
    <source>
        <strain evidence="17">150</strain>
    </source>
</reference>
<dbReference type="PANTHER" id="PTHR22749:SF6">
    <property type="entry name" value="RIBOFLAVIN KINASE"/>
    <property type="match status" value="1"/>
</dbReference>
<dbReference type="EC" id="2.7.1.26" evidence="15"/>
<keyword evidence="4 15" id="KW-0285">Flavoprotein</keyword>
<proteinExistence type="inferred from homology"/>
<keyword evidence="7 15" id="KW-0548">Nucleotidyltransferase</keyword>
<dbReference type="InterPro" id="IPR023465">
    <property type="entry name" value="Riboflavin_kinase_dom_sf"/>
</dbReference>
<evidence type="ECO:0000313" key="17">
    <source>
        <dbReference type="EMBL" id="MCC9274679.1"/>
    </source>
</evidence>
<reference evidence="17" key="3">
    <citation type="submission" date="2021-11" db="EMBL/GenBank/DDBJ databases">
        <authorList>
            <person name="Gilroy R."/>
        </authorList>
    </citation>
    <scope>NUCLEOTIDE SEQUENCE</scope>
    <source>
        <strain evidence="17">150</strain>
    </source>
</reference>
<dbReference type="EC" id="2.7.7.2" evidence="15"/>
<evidence type="ECO:0000256" key="10">
    <source>
        <dbReference type="ARBA" id="ARBA00022827"/>
    </source>
</evidence>
<dbReference type="RefSeq" id="WP_071875602.1">
    <property type="nucleotide sequence ID" value="NZ_JBHSHF010000013.1"/>
</dbReference>
<organism evidence="18 19">
    <name type="scientific">Enterococcus aquimarinus</name>
    <dbReference type="NCBI Taxonomy" id="328396"/>
    <lineage>
        <taxon>Bacteria</taxon>
        <taxon>Bacillati</taxon>
        <taxon>Bacillota</taxon>
        <taxon>Bacilli</taxon>
        <taxon>Lactobacillales</taxon>
        <taxon>Enterococcaceae</taxon>
        <taxon>Enterococcus</taxon>
    </lineage>
</organism>
<dbReference type="InterPro" id="IPR015865">
    <property type="entry name" value="Riboflavin_kinase_bac/euk"/>
</dbReference>
<evidence type="ECO:0000256" key="8">
    <source>
        <dbReference type="ARBA" id="ARBA00022741"/>
    </source>
</evidence>
<dbReference type="STRING" id="328396.RU93_GL000903"/>
<evidence type="ECO:0000313" key="19">
    <source>
        <dbReference type="Proteomes" id="UP000182149"/>
    </source>
</evidence>
<dbReference type="Proteomes" id="UP000182149">
    <property type="component" value="Unassembled WGS sequence"/>
</dbReference>
<dbReference type="InterPro" id="IPR002606">
    <property type="entry name" value="Riboflavin_kinase_bac"/>
</dbReference>
<evidence type="ECO:0000256" key="4">
    <source>
        <dbReference type="ARBA" id="ARBA00022630"/>
    </source>
</evidence>
<dbReference type="AlphaFoldDB" id="A0A1L8QNV4"/>
<dbReference type="Gene3D" id="2.40.30.30">
    <property type="entry name" value="Riboflavin kinase-like"/>
    <property type="match status" value="1"/>
</dbReference>
<dbReference type="Pfam" id="PF01687">
    <property type="entry name" value="Flavokinase"/>
    <property type="match status" value="1"/>
</dbReference>
<comment type="pathway">
    <text evidence="3 15">Cofactor biosynthesis; FMN biosynthesis; FMN from riboflavin (ATP route): step 1/1.</text>
</comment>
<comment type="catalytic activity">
    <reaction evidence="14 15">
        <text>FMN + ATP + H(+) = FAD + diphosphate</text>
        <dbReference type="Rhea" id="RHEA:17237"/>
        <dbReference type="ChEBI" id="CHEBI:15378"/>
        <dbReference type="ChEBI" id="CHEBI:30616"/>
        <dbReference type="ChEBI" id="CHEBI:33019"/>
        <dbReference type="ChEBI" id="CHEBI:57692"/>
        <dbReference type="ChEBI" id="CHEBI:58210"/>
        <dbReference type="EC" id="2.7.7.2"/>
    </reaction>
</comment>
<dbReference type="PIRSF" id="PIRSF004491">
    <property type="entry name" value="FAD_Synth"/>
    <property type="match status" value="1"/>
</dbReference>
<evidence type="ECO:0000256" key="5">
    <source>
        <dbReference type="ARBA" id="ARBA00022643"/>
    </source>
</evidence>
<dbReference type="UniPathway" id="UPA00277">
    <property type="reaction ID" value="UER00407"/>
</dbReference>
<keyword evidence="6 15" id="KW-0808">Transferase</keyword>
<dbReference type="InterPro" id="IPR004821">
    <property type="entry name" value="Cyt_trans-like"/>
</dbReference>
<name>A0A1L8QNV4_9ENTE</name>
<feature type="domain" description="Riboflavin kinase" evidence="16">
    <location>
        <begin position="186"/>
        <end position="311"/>
    </location>
</feature>
<evidence type="ECO:0000256" key="15">
    <source>
        <dbReference type="PIRNR" id="PIRNR004491"/>
    </source>
</evidence>
<dbReference type="OrthoDB" id="9803667at2"/>
<dbReference type="FunFam" id="3.40.50.620:FF:000021">
    <property type="entry name" value="Riboflavin biosynthesis protein"/>
    <property type="match status" value="1"/>
</dbReference>
<dbReference type="GO" id="GO:0005524">
    <property type="term" value="F:ATP binding"/>
    <property type="evidence" value="ECO:0007669"/>
    <property type="project" value="UniProtKB-UniRule"/>
</dbReference>
<keyword evidence="8 15" id="KW-0547">Nucleotide-binding</keyword>
<dbReference type="PANTHER" id="PTHR22749">
    <property type="entry name" value="RIBOFLAVIN KINASE/FMN ADENYLYLTRANSFERASE"/>
    <property type="match status" value="1"/>
</dbReference>